<feature type="compositionally biased region" description="Polar residues" evidence="1">
    <location>
        <begin position="64"/>
        <end position="74"/>
    </location>
</feature>
<name>A0A9D7LJS0_9RHOO</name>
<gene>
    <name evidence="2" type="ORF">IPN75_00430</name>
</gene>
<dbReference type="AlphaFoldDB" id="A0A9D7LJS0"/>
<evidence type="ECO:0000256" key="1">
    <source>
        <dbReference type="SAM" id="MobiDB-lite"/>
    </source>
</evidence>
<dbReference type="Proteomes" id="UP000808146">
    <property type="component" value="Unassembled WGS sequence"/>
</dbReference>
<protein>
    <submittedName>
        <fullName evidence="2">Uncharacterized protein</fullName>
    </submittedName>
</protein>
<accession>A0A9D7LJS0</accession>
<comment type="caution">
    <text evidence="2">The sequence shown here is derived from an EMBL/GenBank/DDBJ whole genome shotgun (WGS) entry which is preliminary data.</text>
</comment>
<sequence>MSGALPLPAANVMSTTTYGDFNVYSLDLLAQCQAAGDPRCIPSSVPIASNAGFTKTQLVILTGESGNPQTTNQPEPLPNGSPADNAFASPSGAQSSTFLMGVGNEPSPTFTGDRTGHWDITISTLRTMLGSHDLVFIFDNAQQGSAVNQWLQLWAQAEILTSAGVSQACFEFGSDGKGCHTPIAPSGPGVPNSYVGVYTDYCVDKTSGVAFALGTGTSTFCAANNGYYVNGNIGSANADNAAFSQGLNDFIFAGSTDGSWILSLDVRTANNNGSAETLWICTECDVSTARSRRSLDSLFWVLAACVVVRPTARQERFRAQREGSCGSLFAFVRRPLSRRSRS</sequence>
<dbReference type="EMBL" id="JADKBR010000001">
    <property type="protein sequence ID" value="MBK8888931.1"/>
    <property type="molecule type" value="Genomic_DNA"/>
</dbReference>
<evidence type="ECO:0000313" key="3">
    <source>
        <dbReference type="Proteomes" id="UP000808146"/>
    </source>
</evidence>
<reference evidence="2" key="1">
    <citation type="submission" date="2020-10" db="EMBL/GenBank/DDBJ databases">
        <title>Connecting structure to function with the recovery of over 1000 high-quality activated sludge metagenome-assembled genomes encoding full-length rRNA genes using long-read sequencing.</title>
        <authorList>
            <person name="Singleton C.M."/>
            <person name="Petriglieri F."/>
            <person name="Kristensen J.M."/>
            <person name="Kirkegaard R.H."/>
            <person name="Michaelsen T.Y."/>
            <person name="Andersen M.H."/>
            <person name="Karst S.M."/>
            <person name="Dueholm M.S."/>
            <person name="Nielsen P.H."/>
            <person name="Albertsen M."/>
        </authorList>
    </citation>
    <scope>NUCLEOTIDE SEQUENCE</scope>
    <source>
        <strain evidence="2">OdNE_18-Q3-R46-58_BAT3C.305</strain>
    </source>
</reference>
<feature type="region of interest" description="Disordered" evidence="1">
    <location>
        <begin position="64"/>
        <end position="88"/>
    </location>
</feature>
<evidence type="ECO:0000313" key="2">
    <source>
        <dbReference type="EMBL" id="MBK8888931.1"/>
    </source>
</evidence>
<proteinExistence type="predicted"/>
<organism evidence="2 3">
    <name type="scientific">Candidatus Dechloromonas phosphorivorans</name>
    <dbReference type="NCBI Taxonomy" id="2899244"/>
    <lineage>
        <taxon>Bacteria</taxon>
        <taxon>Pseudomonadati</taxon>
        <taxon>Pseudomonadota</taxon>
        <taxon>Betaproteobacteria</taxon>
        <taxon>Rhodocyclales</taxon>
        <taxon>Azonexaceae</taxon>
        <taxon>Dechloromonas</taxon>
    </lineage>
</organism>